<feature type="transmembrane region" description="Helical" evidence="13">
    <location>
        <begin position="339"/>
        <end position="361"/>
    </location>
</feature>
<dbReference type="GO" id="GO:0016020">
    <property type="term" value="C:membrane"/>
    <property type="evidence" value="ECO:0007669"/>
    <property type="project" value="UniProtKB-SubCell"/>
</dbReference>
<keyword evidence="7" id="KW-0249">Electron transport</keyword>
<dbReference type="WBParaSite" id="ACRNAN_scaffold8101.g27374.t1">
    <property type="protein sequence ID" value="ACRNAN_scaffold8101.g27374.t1"/>
    <property type="gene ID" value="ACRNAN_scaffold8101.g27374"/>
</dbReference>
<dbReference type="Gene3D" id="1.20.120.1770">
    <property type="match status" value="1"/>
</dbReference>
<evidence type="ECO:0000256" key="5">
    <source>
        <dbReference type="ARBA" id="ARBA00022692"/>
    </source>
</evidence>
<feature type="transmembrane region" description="Helical" evidence="13">
    <location>
        <begin position="381"/>
        <end position="405"/>
    </location>
</feature>
<keyword evidence="3" id="KW-0813">Transport</keyword>
<dbReference type="CDD" id="cd08760">
    <property type="entry name" value="Cyt_b561_FRRS1_like"/>
    <property type="match status" value="1"/>
</dbReference>
<dbReference type="GO" id="GO:0020037">
    <property type="term" value="F:heme binding"/>
    <property type="evidence" value="ECO:0007669"/>
    <property type="project" value="TreeGrafter"/>
</dbReference>
<feature type="compositionally biased region" description="Low complexity" evidence="12">
    <location>
        <begin position="262"/>
        <end position="277"/>
    </location>
</feature>
<dbReference type="GO" id="GO:0140571">
    <property type="term" value="F:transmembrane ascorbate ferrireductase activity"/>
    <property type="evidence" value="ECO:0007669"/>
    <property type="project" value="UniProtKB-EC"/>
</dbReference>
<feature type="transmembrane region" description="Helical" evidence="13">
    <location>
        <begin position="517"/>
        <end position="540"/>
    </location>
</feature>
<feature type="transmembrane region" description="Helical" evidence="13">
    <location>
        <begin position="452"/>
        <end position="474"/>
    </location>
</feature>
<comment type="cofactor">
    <cofactor evidence="1">
        <name>heme b</name>
        <dbReference type="ChEBI" id="CHEBI:60344"/>
    </cofactor>
</comment>
<dbReference type="PANTHER" id="PTHR15422">
    <property type="entry name" value="OS05G0565100 PROTEIN"/>
    <property type="match status" value="1"/>
</dbReference>
<evidence type="ECO:0000313" key="16">
    <source>
        <dbReference type="WBParaSite" id="ACRNAN_scaffold8101.g27374.t1"/>
    </source>
</evidence>
<evidence type="ECO:0000256" key="1">
    <source>
        <dbReference type="ARBA" id="ARBA00001970"/>
    </source>
</evidence>
<feature type="transmembrane region" description="Helical" evidence="13">
    <location>
        <begin position="417"/>
        <end position="440"/>
    </location>
</feature>
<dbReference type="PROSITE" id="PS50939">
    <property type="entry name" value="CYTOCHROME_B561"/>
    <property type="match status" value="1"/>
</dbReference>
<feature type="region of interest" description="Disordered" evidence="12">
    <location>
        <begin position="217"/>
        <end position="236"/>
    </location>
</feature>
<evidence type="ECO:0000256" key="3">
    <source>
        <dbReference type="ARBA" id="ARBA00022448"/>
    </source>
</evidence>
<dbReference type="InterPro" id="IPR045150">
    <property type="entry name" value="CYB561D1/2"/>
</dbReference>
<feature type="region of interest" description="Disordered" evidence="12">
    <location>
        <begin position="156"/>
        <end position="196"/>
    </location>
</feature>
<reference evidence="16" key="1">
    <citation type="submission" date="2022-11" db="UniProtKB">
        <authorList>
            <consortium name="WormBaseParasite"/>
        </authorList>
    </citation>
    <scope>IDENTIFICATION</scope>
</reference>
<organism evidence="15 16">
    <name type="scientific">Acrobeloides nanus</name>
    <dbReference type="NCBI Taxonomy" id="290746"/>
    <lineage>
        <taxon>Eukaryota</taxon>
        <taxon>Metazoa</taxon>
        <taxon>Ecdysozoa</taxon>
        <taxon>Nematoda</taxon>
        <taxon>Chromadorea</taxon>
        <taxon>Rhabditida</taxon>
        <taxon>Tylenchina</taxon>
        <taxon>Cephalobomorpha</taxon>
        <taxon>Cephaloboidea</taxon>
        <taxon>Cephalobidae</taxon>
        <taxon>Acrobeloides</taxon>
    </lineage>
</organism>
<evidence type="ECO:0000256" key="7">
    <source>
        <dbReference type="ARBA" id="ARBA00022982"/>
    </source>
</evidence>
<dbReference type="Proteomes" id="UP000887540">
    <property type="component" value="Unplaced"/>
</dbReference>
<dbReference type="GO" id="GO:0046872">
    <property type="term" value="F:metal ion binding"/>
    <property type="evidence" value="ECO:0007669"/>
    <property type="project" value="UniProtKB-KW"/>
</dbReference>
<dbReference type="PANTHER" id="PTHR15422:SF24">
    <property type="entry name" value="DOMON RELATED DOMAIN-CONTAINING PROTEIN"/>
    <property type="match status" value="1"/>
</dbReference>
<evidence type="ECO:0000256" key="13">
    <source>
        <dbReference type="SAM" id="Phobius"/>
    </source>
</evidence>
<evidence type="ECO:0000256" key="12">
    <source>
        <dbReference type="SAM" id="MobiDB-lite"/>
    </source>
</evidence>
<keyword evidence="15" id="KW-1185">Reference proteome</keyword>
<feature type="domain" description="Cytochrome b561" evidence="14">
    <location>
        <begin position="261"/>
        <end position="480"/>
    </location>
</feature>
<dbReference type="InterPro" id="IPR006593">
    <property type="entry name" value="Cyt_b561/ferric_Rdtase_TM"/>
</dbReference>
<keyword evidence="5 13" id="KW-0812">Transmembrane</keyword>
<dbReference type="AlphaFoldDB" id="A0A914EHB8"/>
<dbReference type="SMART" id="SM00665">
    <property type="entry name" value="B561"/>
    <property type="match status" value="1"/>
</dbReference>
<name>A0A914EHB8_9BILA</name>
<evidence type="ECO:0000259" key="14">
    <source>
        <dbReference type="PROSITE" id="PS50939"/>
    </source>
</evidence>
<evidence type="ECO:0000256" key="8">
    <source>
        <dbReference type="ARBA" id="ARBA00022989"/>
    </source>
</evidence>
<evidence type="ECO:0000313" key="15">
    <source>
        <dbReference type="Proteomes" id="UP000887540"/>
    </source>
</evidence>
<keyword evidence="10 13" id="KW-0472">Membrane</keyword>
<dbReference type="Pfam" id="PF03188">
    <property type="entry name" value="Cytochrom_B561"/>
    <property type="match status" value="1"/>
</dbReference>
<keyword evidence="6" id="KW-0479">Metal-binding</keyword>
<feature type="compositionally biased region" description="Polar residues" evidence="12">
    <location>
        <begin position="245"/>
        <end position="261"/>
    </location>
</feature>
<evidence type="ECO:0000256" key="2">
    <source>
        <dbReference type="ARBA" id="ARBA00004141"/>
    </source>
</evidence>
<sequence length="543" mass="60332">MELFGQVLGAQNTFLAVGFSHDHEMGNDTVTDCSSFTGSPFVGRLSYNPGKSNLRVPLNQATQNSILKTISTEYQNGTLYCQLAQQIDPPSNVLPMFVAPLDSFYYILMASGRTTSLYSHPELSVHTLNESSVLFPFVSPFPVDLQRFKRATNMANSDVNSRNTQPQTNFNVVGTSTPNTNSQFDSSSQNDLTQMNLPQSDDRVDLYMLNQNASYPLGIQPQHQYPQNKQQQQTPFVQNQFQTQSPSNTNFGGQVQQNPSVSPTNGQSQQTGQQQQPTVDTSGVLIRDVVTEAKLMTAHGICMVLALVFFLSNGILWASQYRLVWPKVEPFGLQLWFHIHRTLNLIAVILFICGFVVVFTAKDWRWVGPKAYATVEQNQAWGSIHAILGILTCCVVVAQVLLAVLRCHPNSSFRIIFRLLHGFLGYGAWLMGAAAIMIAVVHFPTMFLSQPAAMGLFIAFVAVSGIVIILLTLMSMVRWCRIRRSTVSHEIEMKEINGKQETVIIPPEIQRDRGLRIVILVFYLIVSVGIAVAISALIGVRHT</sequence>
<evidence type="ECO:0000256" key="4">
    <source>
        <dbReference type="ARBA" id="ARBA00022617"/>
    </source>
</evidence>
<keyword evidence="9" id="KW-0408">Iron</keyword>
<keyword evidence="8 13" id="KW-1133">Transmembrane helix</keyword>
<feature type="region of interest" description="Disordered" evidence="12">
    <location>
        <begin position="242"/>
        <end position="279"/>
    </location>
</feature>
<evidence type="ECO:0000256" key="6">
    <source>
        <dbReference type="ARBA" id="ARBA00022723"/>
    </source>
</evidence>
<accession>A0A914EHB8</accession>
<protein>
    <recommendedName>
        <fullName evidence="11">ascorbate ferrireductase (transmembrane)</fullName>
        <ecNumber evidence="11">7.2.1.3</ecNumber>
    </recommendedName>
</protein>
<dbReference type="EC" id="7.2.1.3" evidence="11"/>
<keyword evidence="4" id="KW-0349">Heme</keyword>
<dbReference type="GO" id="GO:0140575">
    <property type="term" value="F:transmembrane monodehydroascorbate reductase activity"/>
    <property type="evidence" value="ECO:0007669"/>
    <property type="project" value="InterPro"/>
</dbReference>
<evidence type="ECO:0000256" key="11">
    <source>
        <dbReference type="ARBA" id="ARBA00024225"/>
    </source>
</evidence>
<evidence type="ECO:0000256" key="10">
    <source>
        <dbReference type="ARBA" id="ARBA00023136"/>
    </source>
</evidence>
<proteinExistence type="predicted"/>
<feature type="compositionally biased region" description="Low complexity" evidence="12">
    <location>
        <begin position="220"/>
        <end position="236"/>
    </location>
</feature>
<feature type="transmembrane region" description="Helical" evidence="13">
    <location>
        <begin position="296"/>
        <end position="318"/>
    </location>
</feature>
<comment type="subcellular location">
    <subcellularLocation>
        <location evidence="2">Membrane</location>
        <topology evidence="2">Multi-pass membrane protein</topology>
    </subcellularLocation>
</comment>
<evidence type="ECO:0000256" key="9">
    <source>
        <dbReference type="ARBA" id="ARBA00023004"/>
    </source>
</evidence>